<feature type="transmembrane region" description="Helical" evidence="1">
    <location>
        <begin position="83"/>
        <end position="105"/>
    </location>
</feature>
<dbReference type="Proteomes" id="UP001174934">
    <property type="component" value="Unassembled WGS sequence"/>
</dbReference>
<dbReference type="EMBL" id="JAULSR010000009">
    <property type="protein sequence ID" value="KAK0612570.1"/>
    <property type="molecule type" value="Genomic_DNA"/>
</dbReference>
<comment type="caution">
    <text evidence="2">The sequence shown here is derived from an EMBL/GenBank/DDBJ whole genome shotgun (WGS) entry which is preliminary data.</text>
</comment>
<dbReference type="AlphaFoldDB" id="A0AA39U7A4"/>
<evidence type="ECO:0000256" key="1">
    <source>
        <dbReference type="SAM" id="Phobius"/>
    </source>
</evidence>
<evidence type="ECO:0000313" key="3">
    <source>
        <dbReference type="Proteomes" id="UP001174934"/>
    </source>
</evidence>
<protein>
    <submittedName>
        <fullName evidence="2">Uncharacterized protein</fullName>
    </submittedName>
</protein>
<feature type="transmembrane region" description="Helical" evidence="1">
    <location>
        <begin position="57"/>
        <end position="77"/>
    </location>
</feature>
<accession>A0AA39U7A4</accession>
<gene>
    <name evidence="2" type="ORF">B0T17DRAFT_511753</name>
</gene>
<sequence length="114" mass="12583">MFNAGLGWPGLAWDLAERGKSAWVHVGRNARNLMPCFHNSSKTAPQQLRGVWIGRSWAAGVVLWPSATLCGLLPLFYRSRTGSSHAVLGMVLLFVYVTKIITGCAQKRSSRRVK</sequence>
<name>A0AA39U7A4_9PEZI</name>
<keyword evidence="1" id="KW-0812">Transmembrane</keyword>
<reference evidence="2" key="1">
    <citation type="submission" date="2023-06" db="EMBL/GenBank/DDBJ databases">
        <title>Genome-scale phylogeny and comparative genomics of the fungal order Sordariales.</title>
        <authorList>
            <consortium name="Lawrence Berkeley National Laboratory"/>
            <person name="Hensen N."/>
            <person name="Bonometti L."/>
            <person name="Westerberg I."/>
            <person name="Brannstrom I.O."/>
            <person name="Guillou S."/>
            <person name="Cros-Aarteil S."/>
            <person name="Calhoun S."/>
            <person name="Haridas S."/>
            <person name="Kuo A."/>
            <person name="Mondo S."/>
            <person name="Pangilinan J."/>
            <person name="Riley R."/>
            <person name="LaButti K."/>
            <person name="Andreopoulos B."/>
            <person name="Lipzen A."/>
            <person name="Chen C."/>
            <person name="Yanf M."/>
            <person name="Daum C."/>
            <person name="Ng V."/>
            <person name="Clum A."/>
            <person name="Steindorff A."/>
            <person name="Ohm R."/>
            <person name="Martin F."/>
            <person name="Silar P."/>
            <person name="Natvig D."/>
            <person name="Lalanne C."/>
            <person name="Gautier V."/>
            <person name="Ament-velasquez S.L."/>
            <person name="Kruys A."/>
            <person name="Hutchinson M.I."/>
            <person name="Powell A.J."/>
            <person name="Barry K."/>
            <person name="Miller A.N."/>
            <person name="Grigoriev I.V."/>
            <person name="Debuchy R."/>
            <person name="Gladieux P."/>
            <person name="Thoren M.H."/>
            <person name="Johannesson H."/>
        </authorList>
    </citation>
    <scope>NUCLEOTIDE SEQUENCE</scope>
    <source>
        <strain evidence="2">SMH3391-2</strain>
    </source>
</reference>
<keyword evidence="1" id="KW-1133">Transmembrane helix</keyword>
<organism evidence="2 3">
    <name type="scientific">Bombardia bombarda</name>
    <dbReference type="NCBI Taxonomy" id="252184"/>
    <lineage>
        <taxon>Eukaryota</taxon>
        <taxon>Fungi</taxon>
        <taxon>Dikarya</taxon>
        <taxon>Ascomycota</taxon>
        <taxon>Pezizomycotina</taxon>
        <taxon>Sordariomycetes</taxon>
        <taxon>Sordariomycetidae</taxon>
        <taxon>Sordariales</taxon>
        <taxon>Lasiosphaeriaceae</taxon>
        <taxon>Bombardia</taxon>
    </lineage>
</organism>
<evidence type="ECO:0000313" key="2">
    <source>
        <dbReference type="EMBL" id="KAK0612570.1"/>
    </source>
</evidence>
<keyword evidence="3" id="KW-1185">Reference proteome</keyword>
<keyword evidence="1" id="KW-0472">Membrane</keyword>
<proteinExistence type="predicted"/>